<dbReference type="AlphaFoldDB" id="A0A7C8P9B4"/>
<keyword evidence="1" id="KW-0732">Signal</keyword>
<evidence type="ECO:0008006" key="4">
    <source>
        <dbReference type="Google" id="ProtNLM"/>
    </source>
</evidence>
<dbReference type="EMBL" id="JAABOE010000075">
    <property type="protein sequence ID" value="KAF3170226.1"/>
    <property type="molecule type" value="Genomic_DNA"/>
</dbReference>
<gene>
    <name evidence="2" type="ORF">TWF788_010238</name>
</gene>
<feature type="signal peptide" evidence="1">
    <location>
        <begin position="1"/>
        <end position="20"/>
    </location>
</feature>
<evidence type="ECO:0000256" key="1">
    <source>
        <dbReference type="SAM" id="SignalP"/>
    </source>
</evidence>
<sequence>MTPYKPVLLLSLLFTGASHAHWIPYQPDVLSDPISNLSPKELDSPQGQGNKADYPTTSWVWVDSTTITFETMTLGETQSILPTQVSVAVRSDFPQLVPEFNNSLLSNNSYGCGYGMSNCGHVGMPNICCPDILIISPIQVSLENSCYKTERSSIGVICCQDPVMCERIEHHPDEYPTFELGCMAGHHECPDDLGGGCCADGFSCAKDGCYESLTNDMYTGPLGGDPRETLYPPYTRNTRRSGIDTASAYPTNGPLFRVRKSALTILKTGEEEQCTGPQCRDLLSSLTDGVGQTVQSVVDGTGVVLTLTKAIGGIATHIPGASGPLGQFGGSNNTLNIINGAGGALGSALKSDGSSFIKSSSTAWPRIFSGAGGHVQYLVLSLVLHGIIGMRLNPARVLLNYGVRI</sequence>
<reference evidence="2 3" key="1">
    <citation type="submission" date="2019-06" db="EMBL/GenBank/DDBJ databases">
        <authorList>
            <person name="Palmer J.M."/>
        </authorList>
    </citation>
    <scope>NUCLEOTIDE SEQUENCE [LARGE SCALE GENOMIC DNA]</scope>
    <source>
        <strain evidence="2 3">TWF788</strain>
    </source>
</reference>
<proteinExistence type="predicted"/>
<feature type="chain" id="PRO_5028831799" description="Hydrophobin" evidence="1">
    <location>
        <begin position="21"/>
        <end position="405"/>
    </location>
</feature>
<protein>
    <recommendedName>
        <fullName evidence="4">Hydrophobin</fullName>
    </recommendedName>
</protein>
<comment type="caution">
    <text evidence="2">The sequence shown here is derived from an EMBL/GenBank/DDBJ whole genome shotgun (WGS) entry which is preliminary data.</text>
</comment>
<evidence type="ECO:0000313" key="3">
    <source>
        <dbReference type="Proteomes" id="UP000479691"/>
    </source>
</evidence>
<name>A0A7C8P9B4_ORBOL</name>
<organism evidence="2 3">
    <name type="scientific">Orbilia oligospora</name>
    <name type="common">Nematode-trapping fungus</name>
    <name type="synonym">Arthrobotrys oligospora</name>
    <dbReference type="NCBI Taxonomy" id="2813651"/>
    <lineage>
        <taxon>Eukaryota</taxon>
        <taxon>Fungi</taxon>
        <taxon>Dikarya</taxon>
        <taxon>Ascomycota</taxon>
        <taxon>Pezizomycotina</taxon>
        <taxon>Orbiliomycetes</taxon>
        <taxon>Orbiliales</taxon>
        <taxon>Orbiliaceae</taxon>
        <taxon>Orbilia</taxon>
    </lineage>
</organism>
<evidence type="ECO:0000313" key="2">
    <source>
        <dbReference type="EMBL" id="KAF3170226.1"/>
    </source>
</evidence>
<accession>A0A7C8P9B4</accession>
<dbReference type="Proteomes" id="UP000479691">
    <property type="component" value="Unassembled WGS sequence"/>
</dbReference>